<dbReference type="RefSeq" id="XP_033449613.1">
    <property type="nucleotide sequence ID" value="XM_033586525.1"/>
</dbReference>
<dbReference type="Proteomes" id="UP000800082">
    <property type="component" value="Unassembled WGS sequence"/>
</dbReference>
<feature type="compositionally biased region" description="Polar residues" evidence="1">
    <location>
        <begin position="171"/>
        <end position="189"/>
    </location>
</feature>
<dbReference type="EMBL" id="ML978966">
    <property type="protein sequence ID" value="KAF1929365.1"/>
    <property type="molecule type" value="Genomic_DNA"/>
</dbReference>
<reference evidence="2" key="1">
    <citation type="journal article" date="2020" name="Stud. Mycol.">
        <title>101 Dothideomycetes genomes: a test case for predicting lifestyles and emergence of pathogens.</title>
        <authorList>
            <person name="Haridas S."/>
            <person name="Albert R."/>
            <person name="Binder M."/>
            <person name="Bloem J."/>
            <person name="Labutti K."/>
            <person name="Salamov A."/>
            <person name="Andreopoulos B."/>
            <person name="Baker S."/>
            <person name="Barry K."/>
            <person name="Bills G."/>
            <person name="Bluhm B."/>
            <person name="Cannon C."/>
            <person name="Castanera R."/>
            <person name="Culley D."/>
            <person name="Daum C."/>
            <person name="Ezra D."/>
            <person name="Gonzalez J."/>
            <person name="Henrissat B."/>
            <person name="Kuo A."/>
            <person name="Liang C."/>
            <person name="Lipzen A."/>
            <person name="Lutzoni F."/>
            <person name="Magnuson J."/>
            <person name="Mondo S."/>
            <person name="Nolan M."/>
            <person name="Ohm R."/>
            <person name="Pangilinan J."/>
            <person name="Park H.-J."/>
            <person name="Ramirez L."/>
            <person name="Alfaro M."/>
            <person name="Sun H."/>
            <person name="Tritt A."/>
            <person name="Yoshinaga Y."/>
            <person name="Zwiers L.-H."/>
            <person name="Turgeon B."/>
            <person name="Goodwin S."/>
            <person name="Spatafora J."/>
            <person name="Crous P."/>
            <person name="Grigoriev I."/>
        </authorList>
    </citation>
    <scope>NUCLEOTIDE SEQUENCE</scope>
    <source>
        <strain evidence="2">CBS 183.55</strain>
    </source>
</reference>
<proteinExistence type="predicted"/>
<evidence type="ECO:0000313" key="2">
    <source>
        <dbReference type="EMBL" id="KAF1929365.1"/>
    </source>
</evidence>
<protein>
    <submittedName>
        <fullName evidence="2">Uncharacterized protein</fullName>
    </submittedName>
</protein>
<dbReference type="OrthoDB" id="5238363at2759"/>
<keyword evidence="3" id="KW-1185">Reference proteome</keyword>
<accession>A0A6A5RLR2</accession>
<gene>
    <name evidence="2" type="ORF">M421DRAFT_100470</name>
</gene>
<dbReference type="GeneID" id="54344171"/>
<evidence type="ECO:0000256" key="1">
    <source>
        <dbReference type="SAM" id="MobiDB-lite"/>
    </source>
</evidence>
<dbReference type="AlphaFoldDB" id="A0A6A5RLR2"/>
<name>A0A6A5RLR2_9PLEO</name>
<sequence length="207" mass="23403">MKSLTHRLSRLKPSCFKISYSPTYTSFLPNHIAVNASHPLHIAQRRLRNEQKKEGLWWHVTNGTDLSKSSCVRHWARRRLTQAFVDELRERGYDDKGKMVDAGEVQDSYVQRVLKSGRRVDVTGSLRMHGVPLLVPAKYEKVKEEVRGVVEALVQSAVDEALELKGEERSGGSTTKRPQSHRPQNQRPQADQECVVSSAADETKGTC</sequence>
<evidence type="ECO:0000313" key="3">
    <source>
        <dbReference type="Proteomes" id="UP000800082"/>
    </source>
</evidence>
<feature type="region of interest" description="Disordered" evidence="1">
    <location>
        <begin position="164"/>
        <end position="207"/>
    </location>
</feature>
<organism evidence="2 3">
    <name type="scientific">Didymella exigua CBS 183.55</name>
    <dbReference type="NCBI Taxonomy" id="1150837"/>
    <lineage>
        <taxon>Eukaryota</taxon>
        <taxon>Fungi</taxon>
        <taxon>Dikarya</taxon>
        <taxon>Ascomycota</taxon>
        <taxon>Pezizomycotina</taxon>
        <taxon>Dothideomycetes</taxon>
        <taxon>Pleosporomycetidae</taxon>
        <taxon>Pleosporales</taxon>
        <taxon>Pleosporineae</taxon>
        <taxon>Didymellaceae</taxon>
        <taxon>Didymella</taxon>
    </lineage>
</organism>